<comment type="subunit">
    <text evidence="3">Homodimer.</text>
</comment>
<comment type="caution">
    <text evidence="13">The sequence shown here is derived from an EMBL/GenBank/DDBJ whole genome shotgun (WGS) entry which is preliminary data.</text>
</comment>
<proteinExistence type="predicted"/>
<evidence type="ECO:0000256" key="1">
    <source>
        <dbReference type="ARBA" id="ARBA00001946"/>
    </source>
</evidence>
<feature type="domain" description="Nudix hydrolase" evidence="12">
    <location>
        <begin position="263"/>
        <end position="420"/>
    </location>
</feature>
<evidence type="ECO:0000256" key="10">
    <source>
        <dbReference type="ARBA" id="ARBA00071467"/>
    </source>
</evidence>
<dbReference type="GO" id="GO:0005737">
    <property type="term" value="C:cytoplasm"/>
    <property type="evidence" value="ECO:0007669"/>
    <property type="project" value="UniProtKB-SubCell"/>
</dbReference>
<keyword evidence="6" id="KW-0460">Magnesium</keyword>
<dbReference type="AlphaFoldDB" id="A0AA36D9H4"/>
<dbReference type="FunFam" id="3.90.79.10:FF:000035">
    <property type="entry name" value="Uridine diphosphate glucose pyrophosphatase"/>
    <property type="match status" value="1"/>
</dbReference>
<comment type="function">
    <text evidence="8">Hydrolyzes UDP-glucose to glucose 1-phosphate and UMP and ADP-ribose to ribose 5-phosphate and AMP. The physiological substrate is probably UDP-glucose. Poor activity on other substrates such as ADP-glucose, CDP-glucose, GDP-glucose and GDP-mannose.</text>
</comment>
<evidence type="ECO:0000256" key="4">
    <source>
        <dbReference type="ARBA" id="ARBA00022490"/>
    </source>
</evidence>
<keyword evidence="5" id="KW-0378">Hydrolase</keyword>
<evidence type="ECO:0000256" key="9">
    <source>
        <dbReference type="ARBA" id="ARBA00066480"/>
    </source>
</evidence>
<dbReference type="EMBL" id="CATQJA010002664">
    <property type="protein sequence ID" value="CAJ0582233.1"/>
    <property type="molecule type" value="Genomic_DNA"/>
</dbReference>
<reference evidence="13" key="1">
    <citation type="submission" date="2023-06" db="EMBL/GenBank/DDBJ databases">
        <authorList>
            <person name="Delattre M."/>
        </authorList>
    </citation>
    <scope>NUCLEOTIDE SEQUENCE</scope>
    <source>
        <strain evidence="13">AF72</strain>
    </source>
</reference>
<dbReference type="PROSITE" id="PS51462">
    <property type="entry name" value="NUDIX"/>
    <property type="match status" value="2"/>
</dbReference>
<dbReference type="InterPro" id="IPR015797">
    <property type="entry name" value="NUDIX_hydrolase-like_dom_sf"/>
</dbReference>
<dbReference type="SUPFAM" id="SSF55811">
    <property type="entry name" value="Nudix"/>
    <property type="match status" value="2"/>
</dbReference>
<feature type="domain" description="Nudix hydrolase" evidence="12">
    <location>
        <begin position="38"/>
        <end position="205"/>
    </location>
</feature>
<dbReference type="PANTHER" id="PTHR11839:SF15">
    <property type="entry name" value="URIDINE DIPHOSPHATE GLUCOSE PYROPHOSPHATASE NUDT14"/>
    <property type="match status" value="1"/>
</dbReference>
<evidence type="ECO:0000313" key="14">
    <source>
        <dbReference type="Proteomes" id="UP001177023"/>
    </source>
</evidence>
<evidence type="ECO:0000256" key="11">
    <source>
        <dbReference type="ARBA" id="ARBA00080475"/>
    </source>
</evidence>
<sequence>METLKNVSFKPISQSFYYKPILMKYLQDGQEKSYEIAEKHSSVAILLYHTGLQKFLVVRQFRPPIFVNRVRKMAENHGKSLSEIQWEDYDAELGYTVELCAGMVDKDKSLEQIASEEIMEECGFSAKAEELLKIEASIYDLGSSGVTHNVYYVEVDDTRKIGEGGGNQNEQESITKVFLTLEEAEALSGCSPPGFSFAFAWWKNRNRDLKATSEPVLANKMREKVPNRMTNFSFTRDGFPKRDELLKAHFRLGRITRAWDLALRNDCVSVLLYLTDSEEVIFLKRFRPAAAIGRMRAKRENYGKKLEEIDLDLYHDDYAVTLEPMCTKLTQGETPQDAAIRAVLSQSGYKISNPEFIKEFIIGISMGGDMMKLYFAEATARDIDPNFREREDTTVLHLPKACLPELALYTEPLGPPILYYSAYYLLERLVW</sequence>
<feature type="non-terminal residue" evidence="13">
    <location>
        <position position="431"/>
    </location>
</feature>
<keyword evidence="14" id="KW-1185">Reference proteome</keyword>
<dbReference type="GO" id="GO:0006753">
    <property type="term" value="P:nucleoside phosphate metabolic process"/>
    <property type="evidence" value="ECO:0007669"/>
    <property type="project" value="TreeGrafter"/>
</dbReference>
<dbReference type="NCBIfam" id="TIGR00052">
    <property type="entry name" value="nudix-type nucleoside diphosphatase, YffH/AdpP family"/>
    <property type="match status" value="1"/>
</dbReference>
<evidence type="ECO:0000256" key="5">
    <source>
        <dbReference type="ARBA" id="ARBA00022801"/>
    </source>
</evidence>
<organism evidence="13 14">
    <name type="scientific">Mesorhabditis spiculigera</name>
    <dbReference type="NCBI Taxonomy" id="96644"/>
    <lineage>
        <taxon>Eukaryota</taxon>
        <taxon>Metazoa</taxon>
        <taxon>Ecdysozoa</taxon>
        <taxon>Nematoda</taxon>
        <taxon>Chromadorea</taxon>
        <taxon>Rhabditida</taxon>
        <taxon>Rhabditina</taxon>
        <taxon>Rhabditomorpha</taxon>
        <taxon>Rhabditoidea</taxon>
        <taxon>Rhabditidae</taxon>
        <taxon>Mesorhabditinae</taxon>
        <taxon>Mesorhabditis</taxon>
    </lineage>
</organism>
<dbReference type="EC" id="3.6.1.45" evidence="9"/>
<evidence type="ECO:0000256" key="2">
    <source>
        <dbReference type="ARBA" id="ARBA00004496"/>
    </source>
</evidence>
<dbReference type="PANTHER" id="PTHR11839">
    <property type="entry name" value="UDP/ADP-SUGAR PYROPHOSPHATASE"/>
    <property type="match status" value="1"/>
</dbReference>
<accession>A0AA36D9H4</accession>
<dbReference type="GO" id="GO:0046872">
    <property type="term" value="F:metal ion binding"/>
    <property type="evidence" value="ECO:0007669"/>
    <property type="project" value="InterPro"/>
</dbReference>
<evidence type="ECO:0000256" key="8">
    <source>
        <dbReference type="ARBA" id="ARBA00054674"/>
    </source>
</evidence>
<protein>
    <recommendedName>
        <fullName evidence="10">Uridine diphosphate glucose pyrophosphatase NUDT14</fullName>
        <ecNumber evidence="9">3.6.1.45</ecNumber>
    </recommendedName>
    <alternativeName>
        <fullName evidence="11">Nucleoside diphosphate-linked moiety X motif 14</fullName>
    </alternativeName>
</protein>
<keyword evidence="4" id="KW-0963">Cytoplasm</keyword>
<dbReference type="GO" id="GO:0008768">
    <property type="term" value="F:UDP-sugar diphosphatase activity"/>
    <property type="evidence" value="ECO:0007669"/>
    <property type="project" value="UniProtKB-EC"/>
</dbReference>
<evidence type="ECO:0000313" key="13">
    <source>
        <dbReference type="EMBL" id="CAJ0582233.1"/>
    </source>
</evidence>
<name>A0AA36D9H4_9BILA</name>
<evidence type="ECO:0000256" key="6">
    <source>
        <dbReference type="ARBA" id="ARBA00022842"/>
    </source>
</evidence>
<comment type="catalytic activity">
    <reaction evidence="7">
        <text>UDP-sugar + H2O = UMP + alpha-D-aldose 1-phosphate.</text>
        <dbReference type="EC" id="3.6.1.45"/>
    </reaction>
</comment>
<evidence type="ECO:0000256" key="7">
    <source>
        <dbReference type="ARBA" id="ARBA00051086"/>
    </source>
</evidence>
<comment type="cofactor">
    <cofactor evidence="1">
        <name>Mg(2+)</name>
        <dbReference type="ChEBI" id="CHEBI:18420"/>
    </cofactor>
</comment>
<dbReference type="InterPro" id="IPR004385">
    <property type="entry name" value="NDP_pyrophosphatase"/>
</dbReference>
<dbReference type="InterPro" id="IPR000086">
    <property type="entry name" value="NUDIX_hydrolase_dom"/>
</dbReference>
<dbReference type="GO" id="GO:0019693">
    <property type="term" value="P:ribose phosphate metabolic process"/>
    <property type="evidence" value="ECO:0007669"/>
    <property type="project" value="TreeGrafter"/>
</dbReference>
<comment type="subcellular location">
    <subcellularLocation>
        <location evidence="2">Cytoplasm</location>
    </subcellularLocation>
</comment>
<evidence type="ECO:0000256" key="3">
    <source>
        <dbReference type="ARBA" id="ARBA00011738"/>
    </source>
</evidence>
<dbReference type="CDD" id="cd18887">
    <property type="entry name" value="NUDIX_UGPPase_Nudt14"/>
    <property type="match status" value="1"/>
</dbReference>
<evidence type="ECO:0000259" key="12">
    <source>
        <dbReference type="PROSITE" id="PS51462"/>
    </source>
</evidence>
<dbReference type="Proteomes" id="UP001177023">
    <property type="component" value="Unassembled WGS sequence"/>
</dbReference>
<gene>
    <name evidence="13" type="ORF">MSPICULIGERA_LOCUS20373</name>
</gene>
<dbReference type="Gene3D" id="3.90.79.10">
    <property type="entry name" value="Nucleoside Triphosphate Pyrophosphohydrolase"/>
    <property type="match status" value="2"/>
</dbReference>